<protein>
    <submittedName>
        <fullName evidence="4">Glucan biosynthesis protein C</fullName>
    </submittedName>
</protein>
<dbReference type="PANTHER" id="PTHR36927:SF1">
    <property type="entry name" value="MDO-LIKE PROTEIN"/>
    <property type="match status" value="1"/>
</dbReference>
<dbReference type="EMBL" id="SNXS01000001">
    <property type="protein sequence ID" value="TDP74620.1"/>
    <property type="molecule type" value="Genomic_DNA"/>
</dbReference>
<feature type="transmembrane region" description="Helical" evidence="2">
    <location>
        <begin position="54"/>
        <end position="77"/>
    </location>
</feature>
<feature type="transmembrane region" description="Helical" evidence="2">
    <location>
        <begin position="262"/>
        <end position="283"/>
    </location>
</feature>
<feature type="transmembrane region" description="Helical" evidence="2">
    <location>
        <begin position="336"/>
        <end position="354"/>
    </location>
</feature>
<dbReference type="Pfam" id="PF01757">
    <property type="entry name" value="Acyl_transf_3"/>
    <property type="match status" value="1"/>
</dbReference>
<evidence type="ECO:0000256" key="2">
    <source>
        <dbReference type="SAM" id="Phobius"/>
    </source>
</evidence>
<name>A0A4R6QSK5_9BURK</name>
<dbReference type="Proteomes" id="UP000295361">
    <property type="component" value="Unassembled WGS sequence"/>
</dbReference>
<organism evidence="4 5">
    <name type="scientific">Roseateles toxinivorans</name>
    <dbReference type="NCBI Taxonomy" id="270368"/>
    <lineage>
        <taxon>Bacteria</taxon>
        <taxon>Pseudomonadati</taxon>
        <taxon>Pseudomonadota</taxon>
        <taxon>Betaproteobacteria</taxon>
        <taxon>Burkholderiales</taxon>
        <taxon>Sphaerotilaceae</taxon>
        <taxon>Roseateles</taxon>
    </lineage>
</organism>
<feature type="compositionally biased region" description="Basic and acidic residues" evidence="1">
    <location>
        <begin position="407"/>
        <end position="417"/>
    </location>
</feature>
<keyword evidence="2" id="KW-1133">Transmembrane helix</keyword>
<proteinExistence type="predicted"/>
<accession>A0A4R6QSK5</accession>
<dbReference type="FunCoup" id="A0A4R6QSK5">
    <property type="interactions" value="9"/>
</dbReference>
<feature type="region of interest" description="Disordered" evidence="1">
    <location>
        <begin position="403"/>
        <end position="423"/>
    </location>
</feature>
<feature type="domain" description="Acyltransferase 3" evidence="3">
    <location>
        <begin position="46"/>
        <end position="375"/>
    </location>
</feature>
<evidence type="ECO:0000313" key="5">
    <source>
        <dbReference type="Proteomes" id="UP000295361"/>
    </source>
</evidence>
<keyword evidence="2" id="KW-0472">Membrane</keyword>
<dbReference type="GO" id="GO:0016747">
    <property type="term" value="F:acyltransferase activity, transferring groups other than amino-acyl groups"/>
    <property type="evidence" value="ECO:0007669"/>
    <property type="project" value="InterPro"/>
</dbReference>
<feature type="transmembrane region" description="Helical" evidence="2">
    <location>
        <begin position="200"/>
        <end position="221"/>
    </location>
</feature>
<feature type="transmembrane region" description="Helical" evidence="2">
    <location>
        <begin position="360"/>
        <end position="381"/>
    </location>
</feature>
<evidence type="ECO:0000313" key="4">
    <source>
        <dbReference type="EMBL" id="TDP74620.1"/>
    </source>
</evidence>
<feature type="transmembrane region" description="Helical" evidence="2">
    <location>
        <begin position="295"/>
        <end position="315"/>
    </location>
</feature>
<feature type="transmembrane region" description="Helical" evidence="2">
    <location>
        <begin position="83"/>
        <end position="108"/>
    </location>
</feature>
<evidence type="ECO:0000259" key="3">
    <source>
        <dbReference type="Pfam" id="PF01757"/>
    </source>
</evidence>
<keyword evidence="5" id="KW-1185">Reference proteome</keyword>
<sequence>MQSGASRSANVQLPAPAKSAVGSSVVGRFRSARDGALIMTSTGRDASLDAARGCLMMLGIVLHSASIYAVNGNWLIVGRERSYAFDLLVGAIHVFRMPAFFFVSGYFFALALSKMSAREVAIQRMQRLLVPLLFSFATLNVLQVIHSDVYHGRWWLQRLSTGQVPVYHLWFLVDLIVFTATLLVLMPILKRVRWFDSVPVPTPFGLLLGLSGFSFLTVALARLTPFAYDSVAGLATLFDLATYGPYFAGGALLFVRRDWLVIFLQTPIYFSIAAVPLAVFIHQSLDSLSRWQAEGMLAFCQVLVWVSIAGVLRLFRKFFFKATSFTTFLAEASYTIFLFHHLLVAVVGVMLMPFDMPAGINFALCVVIVFASTALIHLLLVGRFDVFSLLFNGKRTLKAVTRSRAANSRETRREMLPDRSTPP</sequence>
<dbReference type="InterPro" id="IPR050623">
    <property type="entry name" value="Glucan_succinyl_AcylTrfase"/>
</dbReference>
<feature type="transmembrane region" description="Helical" evidence="2">
    <location>
        <begin position="166"/>
        <end position="188"/>
    </location>
</feature>
<comment type="caution">
    <text evidence="4">The sequence shown here is derived from an EMBL/GenBank/DDBJ whole genome shotgun (WGS) entry which is preliminary data.</text>
</comment>
<reference evidence="4 5" key="1">
    <citation type="submission" date="2019-03" db="EMBL/GenBank/DDBJ databases">
        <title>Genomic Encyclopedia of Type Strains, Phase IV (KMG-IV): sequencing the most valuable type-strain genomes for metagenomic binning, comparative biology and taxonomic classification.</title>
        <authorList>
            <person name="Goeker M."/>
        </authorList>
    </citation>
    <scope>NUCLEOTIDE SEQUENCE [LARGE SCALE GENOMIC DNA]</scope>
    <source>
        <strain evidence="4 5">DSM 16998</strain>
    </source>
</reference>
<evidence type="ECO:0000256" key="1">
    <source>
        <dbReference type="SAM" id="MobiDB-lite"/>
    </source>
</evidence>
<feature type="transmembrane region" description="Helical" evidence="2">
    <location>
        <begin position="128"/>
        <end position="146"/>
    </location>
</feature>
<dbReference type="InParanoid" id="A0A4R6QSK5"/>
<keyword evidence="2" id="KW-0812">Transmembrane</keyword>
<dbReference type="AlphaFoldDB" id="A0A4R6QSK5"/>
<dbReference type="PANTHER" id="PTHR36927">
    <property type="entry name" value="BLR4337 PROTEIN"/>
    <property type="match status" value="1"/>
</dbReference>
<feature type="transmembrane region" description="Helical" evidence="2">
    <location>
        <begin position="233"/>
        <end position="255"/>
    </location>
</feature>
<dbReference type="InterPro" id="IPR002656">
    <property type="entry name" value="Acyl_transf_3_dom"/>
</dbReference>
<gene>
    <name evidence="4" type="ORF">DES47_101683</name>
</gene>